<organism evidence="1">
    <name type="scientific">Faunusvirus sp</name>
    <dbReference type="NCBI Taxonomy" id="2487766"/>
    <lineage>
        <taxon>Viruses</taxon>
        <taxon>Varidnaviria</taxon>
        <taxon>Bamfordvirae</taxon>
        <taxon>Nucleocytoviricota</taxon>
        <taxon>Megaviricetes</taxon>
        <taxon>Imitervirales</taxon>
        <taxon>Mimiviridae</taxon>
    </lineage>
</organism>
<accession>A0A3G5A0I0</accession>
<name>A0A3G5A0I0_9VIRU</name>
<reference evidence="1" key="1">
    <citation type="submission" date="2018-10" db="EMBL/GenBank/DDBJ databases">
        <title>Hidden diversity of soil giant viruses.</title>
        <authorList>
            <person name="Schulz F."/>
            <person name="Alteio L."/>
            <person name="Goudeau D."/>
            <person name="Ryan E.M."/>
            <person name="Malmstrom R.R."/>
            <person name="Blanchard J."/>
            <person name="Woyke T."/>
        </authorList>
    </citation>
    <scope>NUCLEOTIDE SEQUENCE</scope>
    <source>
        <strain evidence="1">FNV1</strain>
    </source>
</reference>
<protein>
    <submittedName>
        <fullName evidence="1">Uncharacterized protein</fullName>
    </submittedName>
</protein>
<gene>
    <name evidence="1" type="ORF">Faunusvirus10_6</name>
</gene>
<sequence length="326" mass="38293">MITSINNNMNIFDEYENKLVATWQTTDLQQYKYRIKWRIITDNNLVPYFVAVKIYRKRDERPFNPYAVAYIKKCIEYMNKIYKTILMRCMINPNGMTQQIDVPNIAPYLSEQGQTKSDMISIYGKYISKQKIKSELYNVLAGNNGAYVNEHYIDILADSIYVDYVNKANSMIKYKFKNLKQKQYMLEPIYSYSEYNVPKPNVNAKESSYIPDATLSYSLGMNNIFSTFNKNDLTMKFKAPAAYSNAINWGKLNESNLANLHLGEMDDVDDDIYTKTKKYNIMKKINSKKNISKMKHNAYLVKMNQSHIDYMKHCDAIFHDEEIYDS</sequence>
<proteinExistence type="predicted"/>
<evidence type="ECO:0000313" key="1">
    <source>
        <dbReference type="EMBL" id="AYV79343.1"/>
    </source>
</evidence>
<dbReference type="EMBL" id="MK072141">
    <property type="protein sequence ID" value="AYV79343.1"/>
    <property type="molecule type" value="Genomic_DNA"/>
</dbReference>